<evidence type="ECO:0000313" key="3">
    <source>
        <dbReference type="EMBL" id="MBO0360840.1"/>
    </source>
</evidence>
<feature type="domain" description="HTH cro/C1-type" evidence="2">
    <location>
        <begin position="3"/>
        <end position="57"/>
    </location>
</feature>
<accession>A0A939F0E8</accession>
<comment type="caution">
    <text evidence="3">The sequence shown here is derived from an EMBL/GenBank/DDBJ whole genome shotgun (WGS) entry which is preliminary data.</text>
</comment>
<organism evidence="3 4">
    <name type="scientific">Hymenobacter telluris</name>
    <dbReference type="NCBI Taxonomy" id="2816474"/>
    <lineage>
        <taxon>Bacteria</taxon>
        <taxon>Pseudomonadati</taxon>
        <taxon>Bacteroidota</taxon>
        <taxon>Cytophagia</taxon>
        <taxon>Cytophagales</taxon>
        <taxon>Hymenobacteraceae</taxon>
        <taxon>Hymenobacter</taxon>
    </lineage>
</organism>
<reference evidence="3" key="1">
    <citation type="submission" date="2021-03" db="EMBL/GenBank/DDBJ databases">
        <authorList>
            <person name="Kim M.K."/>
        </authorList>
    </citation>
    <scope>NUCLEOTIDE SEQUENCE</scope>
    <source>
        <strain evidence="3">BT186</strain>
    </source>
</reference>
<dbReference type="GO" id="GO:0003677">
    <property type="term" value="F:DNA binding"/>
    <property type="evidence" value="ECO:0007669"/>
    <property type="project" value="UniProtKB-KW"/>
</dbReference>
<dbReference type="InterPro" id="IPR050807">
    <property type="entry name" value="TransReg_Diox_bact_type"/>
</dbReference>
<dbReference type="GO" id="GO:0005829">
    <property type="term" value="C:cytosol"/>
    <property type="evidence" value="ECO:0007669"/>
    <property type="project" value="TreeGrafter"/>
</dbReference>
<dbReference type="PANTHER" id="PTHR46797:SF1">
    <property type="entry name" value="METHYLPHOSPHONATE SYNTHASE"/>
    <property type="match status" value="1"/>
</dbReference>
<proteinExistence type="predicted"/>
<dbReference type="SUPFAM" id="SSF47413">
    <property type="entry name" value="lambda repressor-like DNA-binding domains"/>
    <property type="match status" value="1"/>
</dbReference>
<sequence>MHLRALRLQKGLSQQALADEADLSRPTIQRVETAHLCASLDVLTSIARALQVPLRELLDFPEADAQS</sequence>
<evidence type="ECO:0000259" key="2">
    <source>
        <dbReference type="PROSITE" id="PS50943"/>
    </source>
</evidence>
<evidence type="ECO:0000313" key="4">
    <source>
        <dbReference type="Proteomes" id="UP000664144"/>
    </source>
</evidence>
<protein>
    <submittedName>
        <fullName evidence="3">Helix-turn-helix transcriptional regulator</fullName>
    </submittedName>
</protein>
<dbReference type="EMBL" id="JAFLQZ010000024">
    <property type="protein sequence ID" value="MBO0360840.1"/>
    <property type="molecule type" value="Genomic_DNA"/>
</dbReference>
<dbReference type="PANTHER" id="PTHR46797">
    <property type="entry name" value="HTH-TYPE TRANSCRIPTIONAL REGULATOR"/>
    <property type="match status" value="1"/>
</dbReference>
<dbReference type="SMART" id="SM00530">
    <property type="entry name" value="HTH_XRE"/>
    <property type="match status" value="1"/>
</dbReference>
<keyword evidence="4" id="KW-1185">Reference proteome</keyword>
<gene>
    <name evidence="3" type="ORF">J0X19_22970</name>
</gene>
<dbReference type="Proteomes" id="UP000664144">
    <property type="component" value="Unassembled WGS sequence"/>
</dbReference>
<dbReference type="Gene3D" id="1.10.260.40">
    <property type="entry name" value="lambda repressor-like DNA-binding domains"/>
    <property type="match status" value="1"/>
</dbReference>
<dbReference type="InterPro" id="IPR010982">
    <property type="entry name" value="Lambda_DNA-bd_dom_sf"/>
</dbReference>
<name>A0A939F0E8_9BACT</name>
<dbReference type="InterPro" id="IPR001387">
    <property type="entry name" value="Cro/C1-type_HTH"/>
</dbReference>
<evidence type="ECO:0000256" key="1">
    <source>
        <dbReference type="ARBA" id="ARBA00023125"/>
    </source>
</evidence>
<keyword evidence="1" id="KW-0238">DNA-binding</keyword>
<dbReference type="Pfam" id="PF01381">
    <property type="entry name" value="HTH_3"/>
    <property type="match status" value="1"/>
</dbReference>
<dbReference type="AlphaFoldDB" id="A0A939F0E8"/>
<dbReference type="GO" id="GO:0003700">
    <property type="term" value="F:DNA-binding transcription factor activity"/>
    <property type="evidence" value="ECO:0007669"/>
    <property type="project" value="TreeGrafter"/>
</dbReference>
<dbReference type="PROSITE" id="PS50943">
    <property type="entry name" value="HTH_CROC1"/>
    <property type="match status" value="1"/>
</dbReference>
<dbReference type="CDD" id="cd00093">
    <property type="entry name" value="HTH_XRE"/>
    <property type="match status" value="1"/>
</dbReference>